<organism evidence="1 2">
    <name type="scientific">Pelatocladus maniniholoensis HA4357-MV3</name>
    <dbReference type="NCBI Taxonomy" id="1117104"/>
    <lineage>
        <taxon>Bacteria</taxon>
        <taxon>Bacillati</taxon>
        <taxon>Cyanobacteriota</taxon>
        <taxon>Cyanophyceae</taxon>
        <taxon>Nostocales</taxon>
        <taxon>Nostocaceae</taxon>
        <taxon>Pelatocladus</taxon>
    </lineage>
</organism>
<reference evidence="1" key="2">
    <citation type="journal article" date="2022" name="Microbiol. Resour. Announc.">
        <title>Metagenome Sequencing to Explore Phylogenomics of Terrestrial Cyanobacteria.</title>
        <authorList>
            <person name="Ward R.D."/>
            <person name="Stajich J.E."/>
            <person name="Johansen J.R."/>
            <person name="Huntemann M."/>
            <person name="Clum A."/>
            <person name="Foster B."/>
            <person name="Foster B."/>
            <person name="Roux S."/>
            <person name="Palaniappan K."/>
            <person name="Varghese N."/>
            <person name="Mukherjee S."/>
            <person name="Reddy T.B.K."/>
            <person name="Daum C."/>
            <person name="Copeland A."/>
            <person name="Chen I.A."/>
            <person name="Ivanova N.N."/>
            <person name="Kyrpides N.C."/>
            <person name="Shapiro N."/>
            <person name="Eloe-Fadrosh E.A."/>
            <person name="Pietrasiak N."/>
        </authorList>
    </citation>
    <scope>NUCLEOTIDE SEQUENCE</scope>
    <source>
        <strain evidence="1">HA4357-MV3</strain>
    </source>
</reference>
<proteinExistence type="predicted"/>
<dbReference type="Proteomes" id="UP000813215">
    <property type="component" value="Unassembled WGS sequence"/>
</dbReference>
<dbReference type="AlphaFoldDB" id="A0A9E3HDM9"/>
<name>A0A9E3HDM9_9NOST</name>
<gene>
    <name evidence="1" type="ORF">KME28_27235</name>
</gene>
<evidence type="ECO:0000313" key="2">
    <source>
        <dbReference type="Proteomes" id="UP000813215"/>
    </source>
</evidence>
<accession>A0A9E3HDM9</accession>
<reference evidence="1" key="1">
    <citation type="submission" date="2021-05" db="EMBL/GenBank/DDBJ databases">
        <authorList>
            <person name="Pietrasiak N."/>
            <person name="Ward R."/>
            <person name="Stajich J.E."/>
            <person name="Kurbessoian T."/>
        </authorList>
    </citation>
    <scope>NUCLEOTIDE SEQUENCE</scope>
    <source>
        <strain evidence="1">HA4357-MV3</strain>
    </source>
</reference>
<protein>
    <submittedName>
        <fullName evidence="1">Uncharacterized protein</fullName>
    </submittedName>
</protein>
<comment type="caution">
    <text evidence="1">The sequence shown here is derived from an EMBL/GenBank/DDBJ whole genome shotgun (WGS) entry which is preliminary data.</text>
</comment>
<sequence length="54" mass="6176">MTDNYLATNAKTKQQQSSVSVFWDIQNVIDDLPELVKQNKQSQAISFTYHKATT</sequence>
<dbReference type="EMBL" id="JAHHHW010000160">
    <property type="protein sequence ID" value="MBW4435302.1"/>
    <property type="molecule type" value="Genomic_DNA"/>
</dbReference>
<evidence type="ECO:0000313" key="1">
    <source>
        <dbReference type="EMBL" id="MBW4435302.1"/>
    </source>
</evidence>